<dbReference type="InterPro" id="IPR036259">
    <property type="entry name" value="MFS_trans_sf"/>
</dbReference>
<dbReference type="NCBIfam" id="TIGR00711">
    <property type="entry name" value="efflux_EmrB"/>
    <property type="match status" value="1"/>
</dbReference>
<feature type="transmembrane region" description="Helical" evidence="9">
    <location>
        <begin position="353"/>
        <end position="372"/>
    </location>
</feature>
<reference evidence="11 12" key="1">
    <citation type="submission" date="2018-01" db="EMBL/GenBank/DDBJ databases">
        <title>Draft genome Sequence of streptomyces globosus LZH-48.</title>
        <authorList>
            <person name="Ran K."/>
            <person name="Li Z."/>
            <person name="Wei S."/>
            <person name="Dong R."/>
        </authorList>
    </citation>
    <scope>NUCLEOTIDE SEQUENCE [LARGE SCALE GENOMIC DNA]</scope>
    <source>
        <strain evidence="11 12">LZH-48</strain>
        <plasmid evidence="11 12">unnamed2</plasmid>
    </source>
</reference>
<dbReference type="GO" id="GO:0022857">
    <property type="term" value="F:transmembrane transporter activity"/>
    <property type="evidence" value="ECO:0007669"/>
    <property type="project" value="InterPro"/>
</dbReference>
<dbReference type="PANTHER" id="PTHR42718">
    <property type="entry name" value="MAJOR FACILITATOR SUPERFAMILY MULTIDRUG TRANSPORTER MFSC"/>
    <property type="match status" value="1"/>
</dbReference>
<keyword evidence="11" id="KW-0614">Plasmid</keyword>
<dbReference type="InterPro" id="IPR004638">
    <property type="entry name" value="EmrB-like"/>
</dbReference>
<dbReference type="PRINTS" id="PR01036">
    <property type="entry name" value="TCRTETB"/>
</dbReference>
<evidence type="ECO:0000256" key="4">
    <source>
        <dbReference type="ARBA" id="ARBA00022692"/>
    </source>
</evidence>
<feature type="transmembrane region" description="Helical" evidence="9">
    <location>
        <begin position="101"/>
        <end position="118"/>
    </location>
</feature>
<dbReference type="PROSITE" id="PS50850">
    <property type="entry name" value="MFS"/>
    <property type="match status" value="1"/>
</dbReference>
<evidence type="ECO:0000256" key="6">
    <source>
        <dbReference type="ARBA" id="ARBA00023136"/>
    </source>
</evidence>
<evidence type="ECO:0000256" key="1">
    <source>
        <dbReference type="ARBA" id="ARBA00004651"/>
    </source>
</evidence>
<accession>A0A344UB42</accession>
<keyword evidence="3" id="KW-1003">Cell membrane</keyword>
<feature type="domain" description="Major facilitator superfamily (MFS) profile" evidence="10">
    <location>
        <begin position="35"/>
        <end position="480"/>
    </location>
</feature>
<dbReference type="Proteomes" id="UP000252004">
    <property type="component" value="Plasmid unnamed2"/>
</dbReference>
<dbReference type="EMBL" id="CP030864">
    <property type="protein sequence ID" value="AXE28113.1"/>
    <property type="molecule type" value="Genomic_DNA"/>
</dbReference>
<feature type="transmembrane region" description="Helical" evidence="9">
    <location>
        <begin position="32"/>
        <end position="53"/>
    </location>
</feature>
<dbReference type="Gene3D" id="1.20.1720.10">
    <property type="entry name" value="Multidrug resistance protein D"/>
    <property type="match status" value="1"/>
</dbReference>
<feature type="transmembrane region" description="Helical" evidence="9">
    <location>
        <begin position="323"/>
        <end position="344"/>
    </location>
</feature>
<keyword evidence="4 9" id="KW-0812">Transmembrane</keyword>
<dbReference type="Gene3D" id="1.20.1250.20">
    <property type="entry name" value="MFS general substrate transporter like domains"/>
    <property type="match status" value="1"/>
</dbReference>
<dbReference type="GO" id="GO:0005886">
    <property type="term" value="C:plasma membrane"/>
    <property type="evidence" value="ECO:0007669"/>
    <property type="project" value="UniProtKB-SubCell"/>
</dbReference>
<keyword evidence="6 9" id="KW-0472">Membrane</keyword>
<dbReference type="PANTHER" id="PTHR42718:SF42">
    <property type="entry name" value="EXPORT PROTEIN"/>
    <property type="match status" value="1"/>
</dbReference>
<evidence type="ECO:0000259" key="10">
    <source>
        <dbReference type="PROSITE" id="PS50850"/>
    </source>
</evidence>
<feature type="transmembrane region" description="Helical" evidence="9">
    <location>
        <begin position="130"/>
        <end position="151"/>
    </location>
</feature>
<evidence type="ECO:0000256" key="7">
    <source>
        <dbReference type="ARBA" id="ARBA00023251"/>
    </source>
</evidence>
<feature type="region of interest" description="Disordered" evidence="8">
    <location>
        <begin position="1"/>
        <end position="21"/>
    </location>
</feature>
<feature type="transmembrane region" description="Helical" evidence="9">
    <location>
        <begin position="73"/>
        <end position="92"/>
    </location>
</feature>
<dbReference type="OrthoDB" id="7375466at2"/>
<keyword evidence="7" id="KW-0046">Antibiotic resistance</keyword>
<dbReference type="AlphaFoldDB" id="A0A344UB42"/>
<dbReference type="SUPFAM" id="SSF103473">
    <property type="entry name" value="MFS general substrate transporter"/>
    <property type="match status" value="1"/>
</dbReference>
<feature type="transmembrane region" description="Helical" evidence="9">
    <location>
        <begin position="221"/>
        <end position="239"/>
    </location>
</feature>
<dbReference type="KEGG" id="sgz:C0216_31975"/>
<evidence type="ECO:0000256" key="5">
    <source>
        <dbReference type="ARBA" id="ARBA00022989"/>
    </source>
</evidence>
<evidence type="ECO:0000313" key="11">
    <source>
        <dbReference type="EMBL" id="AXE28113.1"/>
    </source>
</evidence>
<dbReference type="InterPro" id="IPR020846">
    <property type="entry name" value="MFS_dom"/>
</dbReference>
<dbReference type="Pfam" id="PF07690">
    <property type="entry name" value="MFS_1"/>
    <property type="match status" value="1"/>
</dbReference>
<feature type="transmembrane region" description="Helical" evidence="9">
    <location>
        <begin position="425"/>
        <end position="444"/>
    </location>
</feature>
<evidence type="ECO:0000256" key="8">
    <source>
        <dbReference type="SAM" id="MobiDB-lite"/>
    </source>
</evidence>
<dbReference type="InterPro" id="IPR011701">
    <property type="entry name" value="MFS"/>
</dbReference>
<name>A0A344UB42_9ACTN</name>
<geneLocation type="plasmid" evidence="11 12">
    <name>unnamed2</name>
</geneLocation>
<sequence length="506" mass="52052">MSTNQTKTPSTGPGGPGALGADDGAGRRRPALWLLITATSVPMFMVALNNLVVSTALPTLARDLSADTQDLQWFVNAYVLAFACLLLTGAALGDRFGRRRVFLLGIGLFTAASVYCGLCDTTAELIAGRTAQGVGAAAVMPLSMTLLAQAVPANRRNLALGLWSAFSGLAVAFGPLVGGAVVDGIDWHWIFWINVPVCLIAVPLVLKVLDESRLAGTRLDLFGMVLATGGLVALVWGIVNGSEDGWTDGTIIGAFAAGVVLLAGFVAWEARAAEPMLPLSLYRIRSFVLCNAVSGAMYFGVFGSIFLLSQYLQIAPVRTPLEAGVLTLAWTLMPMFIAPVAGILTDRVGGGRLMALGLFLQAVGLGWIALAATDNTPYSHLVGGMIIGGTGMGFAFAPTAAVVLASVSQKLYGTASGANTTAREVGGALGIAVLATVFVRNGSAENAQQFVDGMKPAIWVGVAVVLVGAAAALAIPRTPTARPAADEPTPDETAPQPAKATATATV</sequence>
<keyword evidence="5 9" id="KW-1133">Transmembrane helix</keyword>
<evidence type="ECO:0000313" key="12">
    <source>
        <dbReference type="Proteomes" id="UP000252004"/>
    </source>
</evidence>
<gene>
    <name evidence="11" type="ORF">C0216_31975</name>
</gene>
<feature type="transmembrane region" description="Helical" evidence="9">
    <location>
        <begin position="288"/>
        <end position="311"/>
    </location>
</feature>
<feature type="transmembrane region" description="Helical" evidence="9">
    <location>
        <begin position="251"/>
        <end position="268"/>
    </location>
</feature>
<dbReference type="GO" id="GO:0046677">
    <property type="term" value="P:response to antibiotic"/>
    <property type="evidence" value="ECO:0007669"/>
    <property type="project" value="UniProtKB-KW"/>
</dbReference>
<feature type="region of interest" description="Disordered" evidence="8">
    <location>
        <begin position="480"/>
        <end position="506"/>
    </location>
</feature>
<feature type="transmembrane region" description="Helical" evidence="9">
    <location>
        <begin position="456"/>
        <end position="475"/>
    </location>
</feature>
<dbReference type="CDD" id="cd17321">
    <property type="entry name" value="MFS_MMR_MDR_like"/>
    <property type="match status" value="1"/>
</dbReference>
<feature type="transmembrane region" description="Helical" evidence="9">
    <location>
        <begin position="158"/>
        <end position="177"/>
    </location>
</feature>
<feature type="compositionally biased region" description="Polar residues" evidence="8">
    <location>
        <begin position="1"/>
        <end position="11"/>
    </location>
</feature>
<keyword evidence="2" id="KW-0813">Transport</keyword>
<keyword evidence="12" id="KW-1185">Reference proteome</keyword>
<proteinExistence type="predicted"/>
<evidence type="ECO:0000256" key="3">
    <source>
        <dbReference type="ARBA" id="ARBA00022475"/>
    </source>
</evidence>
<organism evidence="11 12">
    <name type="scientific">Streptomyces globosus</name>
    <dbReference type="NCBI Taxonomy" id="68209"/>
    <lineage>
        <taxon>Bacteria</taxon>
        <taxon>Bacillati</taxon>
        <taxon>Actinomycetota</taxon>
        <taxon>Actinomycetes</taxon>
        <taxon>Kitasatosporales</taxon>
        <taxon>Streptomycetaceae</taxon>
        <taxon>Streptomyces</taxon>
    </lineage>
</organism>
<evidence type="ECO:0000256" key="2">
    <source>
        <dbReference type="ARBA" id="ARBA00022448"/>
    </source>
</evidence>
<feature type="transmembrane region" description="Helical" evidence="9">
    <location>
        <begin position="189"/>
        <end position="209"/>
    </location>
</feature>
<feature type="transmembrane region" description="Helical" evidence="9">
    <location>
        <begin position="378"/>
        <end position="404"/>
    </location>
</feature>
<protein>
    <submittedName>
        <fullName evidence="11">MFS transporter</fullName>
    </submittedName>
</protein>
<evidence type="ECO:0000256" key="9">
    <source>
        <dbReference type="SAM" id="Phobius"/>
    </source>
</evidence>
<comment type="subcellular location">
    <subcellularLocation>
        <location evidence="1">Cell membrane</location>
        <topology evidence="1">Multi-pass membrane protein</topology>
    </subcellularLocation>
</comment>